<dbReference type="Pfam" id="PF01554">
    <property type="entry name" value="MatE"/>
    <property type="match status" value="2"/>
</dbReference>
<evidence type="ECO:0000256" key="3">
    <source>
        <dbReference type="ARBA" id="ARBA00022692"/>
    </source>
</evidence>
<evidence type="ECO:0000313" key="8">
    <source>
        <dbReference type="Proteomes" id="UP001597048"/>
    </source>
</evidence>
<feature type="transmembrane region" description="Helical" evidence="6">
    <location>
        <begin position="414"/>
        <end position="436"/>
    </location>
</feature>
<feature type="transmembrane region" description="Helical" evidence="6">
    <location>
        <begin position="139"/>
        <end position="157"/>
    </location>
</feature>
<evidence type="ECO:0000256" key="4">
    <source>
        <dbReference type="ARBA" id="ARBA00022989"/>
    </source>
</evidence>
<dbReference type="InterPro" id="IPR044644">
    <property type="entry name" value="DinF-like"/>
</dbReference>
<name>A0ABW3KI12_9GAMM</name>
<evidence type="ECO:0000313" key="7">
    <source>
        <dbReference type="EMBL" id="MFD1007853.1"/>
    </source>
</evidence>
<dbReference type="NCBIfam" id="TIGR00797">
    <property type="entry name" value="matE"/>
    <property type="match status" value="1"/>
</dbReference>
<keyword evidence="8" id="KW-1185">Reference proteome</keyword>
<comment type="subcellular location">
    <subcellularLocation>
        <location evidence="1">Membrane</location>
        <topology evidence="1">Multi-pass membrane protein</topology>
    </subcellularLocation>
</comment>
<reference evidence="8" key="1">
    <citation type="journal article" date="2019" name="Int. J. Syst. Evol. Microbiol.">
        <title>The Global Catalogue of Microorganisms (GCM) 10K type strain sequencing project: providing services to taxonomists for standard genome sequencing and annotation.</title>
        <authorList>
            <consortium name="The Broad Institute Genomics Platform"/>
            <consortium name="The Broad Institute Genome Sequencing Center for Infectious Disease"/>
            <person name="Wu L."/>
            <person name="Ma J."/>
        </authorList>
    </citation>
    <scope>NUCLEOTIDE SEQUENCE [LARGE SCALE GENOMIC DNA]</scope>
    <source>
        <strain evidence="8">CCUG 60525</strain>
    </source>
</reference>
<dbReference type="PANTHER" id="PTHR42893">
    <property type="entry name" value="PROTEIN DETOXIFICATION 44, CHLOROPLASTIC-RELATED"/>
    <property type="match status" value="1"/>
</dbReference>
<feature type="transmembrane region" description="Helical" evidence="6">
    <location>
        <begin position="392"/>
        <end position="408"/>
    </location>
</feature>
<feature type="transmembrane region" description="Helical" evidence="6">
    <location>
        <begin position="359"/>
        <end position="380"/>
    </location>
</feature>
<evidence type="ECO:0000256" key="6">
    <source>
        <dbReference type="SAM" id="Phobius"/>
    </source>
</evidence>
<dbReference type="Proteomes" id="UP001597048">
    <property type="component" value="Unassembled WGS sequence"/>
</dbReference>
<evidence type="ECO:0000256" key="1">
    <source>
        <dbReference type="ARBA" id="ARBA00004141"/>
    </source>
</evidence>
<comment type="similarity">
    <text evidence="2">Belongs to the multi antimicrobial extrusion (MATE) (TC 2.A.66.1) family.</text>
</comment>
<sequence>MWSSFFNAARHRQVFALALPMVLSNITVPLLGLVDTIVIGHLEHAYYLGGVAVGATIISLIFWLLGFLRMSTTGLAAQAVGAGDNERLLQVLVRGCLLAWGLALLILVLQKPLTDLAFWLVGGSSQVQMYGREYVMVRIWSAPAALTNLVLLGWLLGNQNARAPMLLLILGNGVNIVLDIWFVLGLGWQVKGAAAASVLADYLATALGAWLVWRTIQGRNCWPTAGFWRRTLHVEAFKKLLGLNRDIFIRALCLQLTFAFMTFQGARLGDDVLAANAVLINFLMFISFGLDGFAYAVEAMVGKAVGERDRAEFRLACALNVFWGGVVAILFVLIFALGGHTLINLITSITEVQEQAREYLPWLILMPLAACWCFILDGIFIGTTRGGDMRDMMLLSTAGVFFPVWFLAQSLGNHGLWLAMLCFMLARGITLGWAWWRIDRRQGFILKDGEEVKRRAPSTKSQANKKNQSQN</sequence>
<feature type="transmembrane region" description="Helical" evidence="6">
    <location>
        <begin position="166"/>
        <end position="188"/>
    </location>
</feature>
<keyword evidence="3 6" id="KW-0812">Transmembrane</keyword>
<keyword evidence="4 6" id="KW-1133">Transmembrane helix</keyword>
<evidence type="ECO:0000256" key="2">
    <source>
        <dbReference type="ARBA" id="ARBA00010199"/>
    </source>
</evidence>
<dbReference type="CDD" id="cd13136">
    <property type="entry name" value="MATE_DinF_like"/>
    <property type="match status" value="1"/>
</dbReference>
<feature type="transmembrane region" description="Helical" evidence="6">
    <location>
        <begin position="318"/>
        <end position="339"/>
    </location>
</feature>
<dbReference type="PANTHER" id="PTHR42893:SF46">
    <property type="entry name" value="PROTEIN DETOXIFICATION 44, CHLOROPLASTIC"/>
    <property type="match status" value="1"/>
</dbReference>
<gene>
    <name evidence="7" type="primary">dinF</name>
    <name evidence="7" type="ORF">ACFQ1C_06780</name>
</gene>
<dbReference type="EMBL" id="JBHTJS010000028">
    <property type="protein sequence ID" value="MFD1007853.1"/>
    <property type="molecule type" value="Genomic_DNA"/>
</dbReference>
<proteinExistence type="inferred from homology"/>
<keyword evidence="5 6" id="KW-0472">Membrane</keyword>
<dbReference type="InterPro" id="IPR002528">
    <property type="entry name" value="MATE_fam"/>
</dbReference>
<evidence type="ECO:0000256" key="5">
    <source>
        <dbReference type="ARBA" id="ARBA00023136"/>
    </source>
</evidence>
<feature type="transmembrane region" description="Helical" evidence="6">
    <location>
        <begin position="14"/>
        <end position="34"/>
    </location>
</feature>
<dbReference type="NCBIfam" id="NF007690">
    <property type="entry name" value="PRK10367.1"/>
    <property type="match status" value="1"/>
</dbReference>
<comment type="caution">
    <text evidence="7">The sequence shown here is derived from an EMBL/GenBank/DDBJ whole genome shotgun (WGS) entry which is preliminary data.</text>
</comment>
<accession>A0ABW3KI12</accession>
<protein>
    <submittedName>
        <fullName evidence="7">MATE family efflux transporter DinF</fullName>
    </submittedName>
</protein>
<feature type="transmembrane region" description="Helical" evidence="6">
    <location>
        <begin position="46"/>
        <end position="68"/>
    </location>
</feature>
<feature type="transmembrane region" description="Helical" evidence="6">
    <location>
        <begin position="194"/>
        <end position="213"/>
    </location>
</feature>
<feature type="transmembrane region" description="Helical" evidence="6">
    <location>
        <begin position="272"/>
        <end position="297"/>
    </location>
</feature>
<organism evidence="7 8">
    <name type="scientific">Oceanisphaera ostreae</name>
    <dbReference type="NCBI Taxonomy" id="914151"/>
    <lineage>
        <taxon>Bacteria</taxon>
        <taxon>Pseudomonadati</taxon>
        <taxon>Pseudomonadota</taxon>
        <taxon>Gammaproteobacteria</taxon>
        <taxon>Aeromonadales</taxon>
        <taxon>Aeromonadaceae</taxon>
        <taxon>Oceanisphaera</taxon>
    </lineage>
</organism>
<feature type="transmembrane region" description="Helical" evidence="6">
    <location>
        <begin position="247"/>
        <end position="266"/>
    </location>
</feature>
<dbReference type="RefSeq" id="WP_379557845.1">
    <property type="nucleotide sequence ID" value="NZ_JBHTJS010000028.1"/>
</dbReference>
<feature type="transmembrane region" description="Helical" evidence="6">
    <location>
        <begin position="88"/>
        <end position="109"/>
    </location>
</feature>